<comment type="caution">
    <text evidence="2">The sequence shown here is derived from an EMBL/GenBank/DDBJ whole genome shotgun (WGS) entry which is preliminary data.</text>
</comment>
<reference evidence="2" key="1">
    <citation type="submission" date="2021-03" db="EMBL/GenBank/DDBJ databases">
        <title>Draft genome sequence of rust myrtle Austropuccinia psidii MF-1, a brazilian biotype.</title>
        <authorList>
            <person name="Quecine M.C."/>
            <person name="Pachon D.M.R."/>
            <person name="Bonatelli M.L."/>
            <person name="Correr F.H."/>
            <person name="Franceschini L.M."/>
            <person name="Leite T.F."/>
            <person name="Margarido G.R.A."/>
            <person name="Almeida C.A."/>
            <person name="Ferrarezi J.A."/>
            <person name="Labate C.A."/>
        </authorList>
    </citation>
    <scope>NUCLEOTIDE SEQUENCE</scope>
    <source>
        <strain evidence="2">MF-1</strain>
    </source>
</reference>
<keyword evidence="3" id="KW-1185">Reference proteome</keyword>
<protein>
    <recommendedName>
        <fullName evidence="1">Helitron helicase-like domain-containing protein</fullName>
    </recommendedName>
</protein>
<evidence type="ECO:0000259" key="1">
    <source>
        <dbReference type="Pfam" id="PF14214"/>
    </source>
</evidence>
<dbReference type="OrthoDB" id="3366231at2759"/>
<dbReference type="Proteomes" id="UP000765509">
    <property type="component" value="Unassembled WGS sequence"/>
</dbReference>
<proteinExistence type="predicted"/>
<feature type="domain" description="Helitron helicase-like" evidence="1">
    <location>
        <begin position="10"/>
        <end position="120"/>
    </location>
</feature>
<evidence type="ECO:0000313" key="2">
    <source>
        <dbReference type="EMBL" id="MBW0498906.1"/>
    </source>
</evidence>
<evidence type="ECO:0000313" key="3">
    <source>
        <dbReference type="Proteomes" id="UP000765509"/>
    </source>
</evidence>
<dbReference type="AlphaFoldDB" id="A0A9Q3DEC1"/>
<dbReference type="Pfam" id="PF14214">
    <property type="entry name" value="Helitron_like_N"/>
    <property type="match status" value="1"/>
</dbReference>
<accession>A0A9Q3DEC1</accession>
<dbReference type="EMBL" id="AVOT02014968">
    <property type="protein sequence ID" value="MBW0498906.1"/>
    <property type="molecule type" value="Genomic_DNA"/>
</dbReference>
<gene>
    <name evidence="2" type="ORF">O181_038621</name>
</gene>
<sequence>MLEDEGHIDGKRIILPSTFIGGTRSILQLYQDAMALVKLYGKPSLFITMTANPRWPEIKDCLVSNQVPSDRPDIISRVFKMKLDTLIRDLTINKRLGTVKSYVYTIEFHKRGIPHAHIILILAKNSIPNKSSQINTLVCAEMPHPTQEKKLFELVTTTMLHSPCKEGLQCWTRFGCKYGYPKSYIPEKLICKDAYPAYRRREGHVFESCGVHLYK</sequence>
<dbReference type="InterPro" id="IPR025476">
    <property type="entry name" value="Helitron_helicase-like"/>
</dbReference>
<organism evidence="2 3">
    <name type="scientific">Austropuccinia psidii MF-1</name>
    <dbReference type="NCBI Taxonomy" id="1389203"/>
    <lineage>
        <taxon>Eukaryota</taxon>
        <taxon>Fungi</taxon>
        <taxon>Dikarya</taxon>
        <taxon>Basidiomycota</taxon>
        <taxon>Pucciniomycotina</taxon>
        <taxon>Pucciniomycetes</taxon>
        <taxon>Pucciniales</taxon>
        <taxon>Sphaerophragmiaceae</taxon>
        <taxon>Austropuccinia</taxon>
    </lineage>
</organism>
<name>A0A9Q3DEC1_9BASI</name>